<dbReference type="PROSITE" id="PS00584">
    <property type="entry name" value="PFKB_KINASES_2"/>
    <property type="match status" value="1"/>
</dbReference>
<dbReference type="Proteomes" id="UP000072189">
    <property type="component" value="Unassembled WGS sequence"/>
</dbReference>
<dbReference type="InterPro" id="IPR002173">
    <property type="entry name" value="Carboh/pur_kinase_PfkB_CS"/>
</dbReference>
<name>A0A147F6K9_MICTE</name>
<dbReference type="AlphaFoldDB" id="A0A147F6K9"/>
<protein>
    <recommendedName>
        <fullName evidence="3">Carbohydrate kinase PfkB domain-containing protein</fullName>
    </recommendedName>
</protein>
<dbReference type="GO" id="GO:0005829">
    <property type="term" value="C:cytosol"/>
    <property type="evidence" value="ECO:0007669"/>
    <property type="project" value="TreeGrafter"/>
</dbReference>
<reference evidence="4 5" key="1">
    <citation type="journal article" date="2016" name="Front. Microbiol.">
        <title>Genomic Resource of Rice Seed Associated Bacteria.</title>
        <authorList>
            <person name="Midha S."/>
            <person name="Bansal K."/>
            <person name="Sharma S."/>
            <person name="Kumar N."/>
            <person name="Patil P.P."/>
            <person name="Chaudhry V."/>
            <person name="Patil P.B."/>
        </authorList>
    </citation>
    <scope>NUCLEOTIDE SEQUENCE [LARGE SCALE GENOMIC DNA]</scope>
    <source>
        <strain evidence="4 5">RSA3</strain>
    </source>
</reference>
<organism evidence="4 5">
    <name type="scientific">Microbacterium testaceum</name>
    <name type="common">Aureobacterium testaceum</name>
    <name type="synonym">Brevibacterium testaceum</name>
    <dbReference type="NCBI Taxonomy" id="2033"/>
    <lineage>
        <taxon>Bacteria</taxon>
        <taxon>Bacillati</taxon>
        <taxon>Actinomycetota</taxon>
        <taxon>Actinomycetes</taxon>
        <taxon>Micrococcales</taxon>
        <taxon>Microbacteriaceae</taxon>
        <taxon>Microbacterium</taxon>
    </lineage>
</organism>
<proteinExistence type="predicted"/>
<dbReference type="PANTHER" id="PTHR10584:SF166">
    <property type="entry name" value="RIBOKINASE"/>
    <property type="match status" value="1"/>
</dbReference>
<dbReference type="Pfam" id="PF00294">
    <property type="entry name" value="PfkB"/>
    <property type="match status" value="1"/>
</dbReference>
<evidence type="ECO:0000256" key="1">
    <source>
        <dbReference type="ARBA" id="ARBA00022679"/>
    </source>
</evidence>
<dbReference type="SUPFAM" id="SSF53613">
    <property type="entry name" value="Ribokinase-like"/>
    <property type="match status" value="1"/>
</dbReference>
<feature type="domain" description="Carbohydrate kinase PfkB" evidence="3">
    <location>
        <begin position="11"/>
        <end position="293"/>
    </location>
</feature>
<comment type="caution">
    <text evidence="4">The sequence shown here is derived from an EMBL/GenBank/DDBJ whole genome shotgun (WGS) entry which is preliminary data.</text>
</comment>
<evidence type="ECO:0000259" key="3">
    <source>
        <dbReference type="Pfam" id="PF00294"/>
    </source>
</evidence>
<dbReference type="InterPro" id="IPR029056">
    <property type="entry name" value="Ribokinase-like"/>
</dbReference>
<dbReference type="Gene3D" id="3.40.1190.20">
    <property type="match status" value="1"/>
</dbReference>
<keyword evidence="2" id="KW-0418">Kinase</keyword>
<sequence>MMTAAPQIVTLGAHVLDTIVQPVDEIPEGQGSLLVDEIVMSAAGPAGGTALVLAKLGARVVTSGSVGDDVTGRVLVQLLADEGIDVGNLRVGDLPTSASVLPIRSDGSRPALHVVGANALAADVVPWDALAAADHVHIGAPELLGPENVIEILDYARDHGATTSLDFLIGGEQAFYALIEPLLSHTDYVLPNAEQALGWTEAADLHAAAHALAAAGARVVAITDGGRDIVLVEGGELREIPIVPAEPVDTSGGGDAFSAGFVFAKLQGRSSADAARFGSATAAQVVAGVGTSFGTYDAASIDALLATVPR</sequence>
<dbReference type="EMBL" id="LDRV01000067">
    <property type="protein sequence ID" value="KTS11152.1"/>
    <property type="molecule type" value="Genomic_DNA"/>
</dbReference>
<gene>
    <name evidence="4" type="ORF">RSA3_11040</name>
</gene>
<evidence type="ECO:0000256" key="2">
    <source>
        <dbReference type="ARBA" id="ARBA00022777"/>
    </source>
</evidence>
<evidence type="ECO:0000313" key="4">
    <source>
        <dbReference type="EMBL" id="KTS11152.1"/>
    </source>
</evidence>
<keyword evidence="1" id="KW-0808">Transferase</keyword>
<evidence type="ECO:0000313" key="5">
    <source>
        <dbReference type="Proteomes" id="UP000072189"/>
    </source>
</evidence>
<dbReference type="GO" id="GO:0016301">
    <property type="term" value="F:kinase activity"/>
    <property type="evidence" value="ECO:0007669"/>
    <property type="project" value="UniProtKB-KW"/>
</dbReference>
<dbReference type="InterPro" id="IPR011611">
    <property type="entry name" value="PfkB_dom"/>
</dbReference>
<dbReference type="PATRIC" id="fig|2033.7.peg.2963"/>
<accession>A0A147F6K9</accession>
<dbReference type="PANTHER" id="PTHR10584">
    <property type="entry name" value="SUGAR KINASE"/>
    <property type="match status" value="1"/>
</dbReference>